<keyword evidence="2 6" id="KW-0235">DNA replication</keyword>
<keyword evidence="4 6" id="KW-0862">Zinc</keyword>
<dbReference type="HAMAP" id="MF_01159">
    <property type="entry name" value="YabA"/>
    <property type="match status" value="1"/>
</dbReference>
<name>A0A1B9B675_9BACI</name>
<comment type="subcellular location">
    <subcellularLocation>
        <location evidence="6">Cytoplasm</location>
        <location evidence="6">Nucleoid</location>
    </subcellularLocation>
    <text evidence="6">Localizes in tight foci, which correspond to the replisome at mid-cell throughout the cell cycle.</text>
</comment>
<evidence type="ECO:0000256" key="4">
    <source>
        <dbReference type="ARBA" id="ARBA00022833"/>
    </source>
</evidence>
<feature type="binding site" evidence="6">
    <location>
        <position position="135"/>
    </location>
    <ligand>
        <name>Zn(2+)</name>
        <dbReference type="ChEBI" id="CHEBI:29105"/>
    </ligand>
</feature>
<dbReference type="AlphaFoldDB" id="A0A1B9B675"/>
<dbReference type="NCBIfam" id="NF009644">
    <property type="entry name" value="PRK13169.1-5"/>
    <property type="match status" value="1"/>
</dbReference>
<protein>
    <recommendedName>
        <fullName evidence="6">Replication initiation control protein YabA</fullName>
    </recommendedName>
</protein>
<evidence type="ECO:0000256" key="7">
    <source>
        <dbReference type="SAM" id="Coils"/>
    </source>
</evidence>
<reference evidence="9" key="1">
    <citation type="submission" date="2016-05" db="EMBL/GenBank/DDBJ databases">
        <authorList>
            <person name="Liu B."/>
            <person name="Wang J."/>
            <person name="Zhu Y."/>
            <person name="Liu G."/>
            <person name="Chen Q."/>
            <person name="Chen Z."/>
            <person name="Lan J."/>
            <person name="Che J."/>
            <person name="Ge C."/>
            <person name="Shi H."/>
            <person name="Pan Z."/>
            <person name="Liu X."/>
        </authorList>
    </citation>
    <scope>NUCLEOTIDE SEQUENCE [LARGE SCALE GENOMIC DNA]</scope>
    <source>
        <strain evidence="9">FJAT-27215</strain>
    </source>
</reference>
<evidence type="ECO:0000256" key="2">
    <source>
        <dbReference type="ARBA" id="ARBA00022705"/>
    </source>
</evidence>
<organism evidence="8 9">
    <name type="scientific">Pseudobacillus wudalianchiensis</name>
    <dbReference type="NCBI Taxonomy" id="1743143"/>
    <lineage>
        <taxon>Bacteria</taxon>
        <taxon>Bacillati</taxon>
        <taxon>Bacillota</taxon>
        <taxon>Bacilli</taxon>
        <taxon>Bacillales</taxon>
        <taxon>Bacillaceae</taxon>
        <taxon>Pseudobacillus</taxon>
    </lineage>
</organism>
<feature type="binding site" evidence="6">
    <location>
        <position position="132"/>
    </location>
    <ligand>
        <name>Zn(2+)</name>
        <dbReference type="ChEBI" id="CHEBI:29105"/>
    </ligand>
</feature>
<keyword evidence="1 6" id="KW-0963">Cytoplasm</keyword>
<keyword evidence="3 6" id="KW-0479">Metal-binding</keyword>
<dbReference type="Pfam" id="PF06156">
    <property type="entry name" value="YabA"/>
    <property type="match status" value="1"/>
</dbReference>
<evidence type="ECO:0000313" key="9">
    <source>
        <dbReference type="Proteomes" id="UP000092578"/>
    </source>
</evidence>
<feature type="binding site" evidence="6">
    <location>
        <position position="117"/>
    </location>
    <ligand>
        <name>Zn(2+)</name>
        <dbReference type="ChEBI" id="CHEBI:29105"/>
    </ligand>
</feature>
<gene>
    <name evidence="6" type="primary">yabA</name>
    <name evidence="8" type="ORF">A8F95_20995</name>
</gene>
<keyword evidence="9" id="KW-1185">Reference proteome</keyword>
<keyword evidence="5 6" id="KW-0236">DNA replication inhibitor</keyword>
<evidence type="ECO:0000256" key="1">
    <source>
        <dbReference type="ARBA" id="ARBA00022490"/>
    </source>
</evidence>
<dbReference type="EMBL" id="MAYT01000008">
    <property type="protein sequence ID" value="OCA91621.1"/>
    <property type="molecule type" value="Genomic_DNA"/>
</dbReference>
<dbReference type="PIRSF" id="PIRSF021439">
    <property type="entry name" value="DUF972"/>
    <property type="match status" value="1"/>
</dbReference>
<dbReference type="GO" id="GO:0008156">
    <property type="term" value="P:negative regulation of DNA replication"/>
    <property type="evidence" value="ECO:0007669"/>
    <property type="project" value="UniProtKB-UniRule"/>
</dbReference>
<sequence>MKLGRKVPCQYKPQSDGVERVEKKEFLDSVSDMEMQIGQLYKQLGELKKGLVKMMEENHSLQLENEHLRRRLEEIELSHDQAGQELDKETSSKSFSKLMDIGEGYDNLARLYQEGFHICNIHFGSPRKDEDCLFCLSFLNKK</sequence>
<dbReference type="InterPro" id="IPR010377">
    <property type="entry name" value="YabA"/>
</dbReference>
<feature type="binding site" evidence="6">
    <location>
        <position position="119"/>
    </location>
    <ligand>
        <name>Zn(2+)</name>
        <dbReference type="ChEBI" id="CHEBI:29105"/>
    </ligand>
</feature>
<comment type="function">
    <text evidence="6">Involved in control of chromosome replication initiation. Inhibits the cooperative binding of DnaA to the oriC region, thus negatively regulating initiation of chromosome replication. Inhibits the ability of DnaA-ATP to form a helix on DNA; does not disassemble preformed DnaA-DNA helices. Decreases the residence time of DnaA on the chromosome at its binding sites (oriC, replication forks and promoter-binding sites). Tethers DnaA to the replication machinery via the DNA polymerase beta sliding clamp subunit (dnaN). Associates with oriC and other DnaA targets on the chromosome in a DnaA-dependent manner.</text>
</comment>
<comment type="subunit">
    <text evidence="6">Homotetramer. Interacts with both DnaA and DnaN, acting as a bridge between these two proteins.</text>
</comment>
<evidence type="ECO:0000256" key="6">
    <source>
        <dbReference type="HAMAP-Rule" id="MF_01159"/>
    </source>
</evidence>
<comment type="caution">
    <text evidence="8">The sequence shown here is derived from an EMBL/GenBank/DDBJ whole genome shotgun (WGS) entry which is preliminary data.</text>
</comment>
<keyword evidence="7" id="KW-0175">Coiled coil</keyword>
<comment type="cofactor">
    <cofactor evidence="6">
        <name>Zn(2+)</name>
        <dbReference type="ChEBI" id="CHEBI:29105"/>
    </cofactor>
    <text evidence="6">Binds 1 zinc ion per subunit.</text>
</comment>
<dbReference type="Proteomes" id="UP000092578">
    <property type="component" value="Unassembled WGS sequence"/>
</dbReference>
<evidence type="ECO:0000313" key="8">
    <source>
        <dbReference type="EMBL" id="OCA91621.1"/>
    </source>
</evidence>
<accession>A0A1B9B675</accession>
<feature type="coiled-coil region" evidence="7">
    <location>
        <begin position="51"/>
        <end position="85"/>
    </location>
</feature>
<dbReference type="GO" id="GO:0008270">
    <property type="term" value="F:zinc ion binding"/>
    <property type="evidence" value="ECO:0007669"/>
    <property type="project" value="UniProtKB-UniRule"/>
</dbReference>
<dbReference type="GO" id="GO:0043590">
    <property type="term" value="C:bacterial nucleoid"/>
    <property type="evidence" value="ECO:0007669"/>
    <property type="project" value="UniProtKB-UniRule"/>
</dbReference>
<evidence type="ECO:0000256" key="5">
    <source>
        <dbReference type="ARBA" id="ARBA00022880"/>
    </source>
</evidence>
<evidence type="ECO:0000256" key="3">
    <source>
        <dbReference type="ARBA" id="ARBA00022723"/>
    </source>
</evidence>
<comment type="similarity">
    <text evidence="6">Belongs to the YabA family.</text>
</comment>
<dbReference type="GO" id="GO:0006260">
    <property type="term" value="P:DNA replication"/>
    <property type="evidence" value="ECO:0007669"/>
    <property type="project" value="UniProtKB-KW"/>
</dbReference>
<proteinExistence type="inferred from homology"/>